<dbReference type="WBParaSite" id="EVEC_0000700001-mRNA-1">
    <property type="protein sequence ID" value="EVEC_0000700001-mRNA-1"/>
    <property type="gene ID" value="EVEC_0000700001"/>
</dbReference>
<evidence type="ECO:0000313" key="2">
    <source>
        <dbReference type="EMBL" id="VDD91773.1"/>
    </source>
</evidence>
<accession>A0A0N4V994</accession>
<gene>
    <name evidence="2" type="ORF">EVEC_LOCUS6524</name>
</gene>
<evidence type="ECO:0000313" key="4">
    <source>
        <dbReference type="WBParaSite" id="EVEC_0000700001-mRNA-1"/>
    </source>
</evidence>
<reference evidence="4" key="1">
    <citation type="submission" date="2017-02" db="UniProtKB">
        <authorList>
            <consortium name="WormBaseParasite"/>
        </authorList>
    </citation>
    <scope>IDENTIFICATION</scope>
</reference>
<evidence type="ECO:0000313" key="3">
    <source>
        <dbReference type="Proteomes" id="UP000274131"/>
    </source>
</evidence>
<feature type="region of interest" description="Disordered" evidence="1">
    <location>
        <begin position="43"/>
        <end position="99"/>
    </location>
</feature>
<reference evidence="2 3" key="2">
    <citation type="submission" date="2018-10" db="EMBL/GenBank/DDBJ databases">
        <authorList>
            <consortium name="Pathogen Informatics"/>
        </authorList>
    </citation>
    <scope>NUCLEOTIDE SEQUENCE [LARGE SCALE GENOMIC DNA]</scope>
</reference>
<keyword evidence="3" id="KW-1185">Reference proteome</keyword>
<dbReference type="Proteomes" id="UP000274131">
    <property type="component" value="Unassembled WGS sequence"/>
</dbReference>
<dbReference type="EMBL" id="UXUI01008544">
    <property type="protein sequence ID" value="VDD91773.1"/>
    <property type="molecule type" value="Genomic_DNA"/>
</dbReference>
<evidence type="ECO:0000256" key="1">
    <source>
        <dbReference type="SAM" id="MobiDB-lite"/>
    </source>
</evidence>
<protein>
    <submittedName>
        <fullName evidence="2 4">Uncharacterized protein</fullName>
    </submittedName>
</protein>
<feature type="compositionally biased region" description="Basic and acidic residues" evidence="1">
    <location>
        <begin position="50"/>
        <end position="91"/>
    </location>
</feature>
<sequence length="99" mass="10727">MDGTVETIKASLPLPKVKSTCKLDPDTGPFPSQAVQPIDLATVSPLHNSKSHENAVKKEVTERNKGVKGEVKESHEDTAKDEANESRKFGTTDEVISPE</sequence>
<organism evidence="4">
    <name type="scientific">Enterobius vermicularis</name>
    <name type="common">Human pinworm</name>
    <dbReference type="NCBI Taxonomy" id="51028"/>
    <lineage>
        <taxon>Eukaryota</taxon>
        <taxon>Metazoa</taxon>
        <taxon>Ecdysozoa</taxon>
        <taxon>Nematoda</taxon>
        <taxon>Chromadorea</taxon>
        <taxon>Rhabditida</taxon>
        <taxon>Spirurina</taxon>
        <taxon>Oxyuridomorpha</taxon>
        <taxon>Oxyuroidea</taxon>
        <taxon>Oxyuridae</taxon>
        <taxon>Enterobius</taxon>
    </lineage>
</organism>
<name>A0A0N4V994_ENTVE</name>
<proteinExistence type="predicted"/>
<dbReference type="AlphaFoldDB" id="A0A0N4V994"/>